<feature type="region of interest" description="Disordered" evidence="1">
    <location>
        <begin position="1"/>
        <end position="48"/>
    </location>
</feature>
<evidence type="ECO:0000313" key="2">
    <source>
        <dbReference type="EMBL" id="CRY95443.1"/>
    </source>
</evidence>
<organism evidence="2">
    <name type="scientific">uncultured prokaryote</name>
    <dbReference type="NCBI Taxonomy" id="198431"/>
    <lineage>
        <taxon>unclassified sequences</taxon>
        <taxon>environmental samples</taxon>
    </lineage>
</organism>
<reference evidence="2" key="1">
    <citation type="submission" date="2015-06" db="EMBL/GenBank/DDBJ databases">
        <authorList>
            <person name="Joergensen T."/>
        </authorList>
    </citation>
    <scope>NUCLEOTIDE SEQUENCE</scope>
    <source>
        <plasmid evidence="2">pRGRH0626</plasmid>
    </source>
</reference>
<proteinExistence type="predicted"/>
<protein>
    <recommendedName>
        <fullName evidence="3">Replication protein</fullName>
    </recommendedName>
</protein>
<dbReference type="AlphaFoldDB" id="A0A0H5Q0R6"/>
<feature type="compositionally biased region" description="Low complexity" evidence="1">
    <location>
        <begin position="30"/>
        <end position="42"/>
    </location>
</feature>
<dbReference type="EMBL" id="LN853253">
    <property type="protein sequence ID" value="CRY95443.1"/>
    <property type="molecule type" value="Genomic_DNA"/>
</dbReference>
<evidence type="ECO:0000256" key="1">
    <source>
        <dbReference type="SAM" id="MobiDB-lite"/>
    </source>
</evidence>
<sequence>MRESNAPTSAGEARKRTKQAPAATGRDTPARAGRGEAPAGRPLVPIRNSLPASAGAGLRTVVDSETGEILLVRQGHDCGLVVVTSPGEARAKRFYRLEIARGLLGTGHRVNVCHRVPAKGADAVEVWRKLPDGDCQCGAHFKGVMVCGAVWLCAVCGSKISERRRAELETAIALWKAEGGEVLLVTYTFSHGRHDALGETLDKLAKARKLMKGGKQYKAIRQDFGMVGTVQAFEITHGPAHGWHPHIHELVFLRSGADRVELRQRLYEKWRRACVRSGLGEPSFEHGLDVRGGEQAARYVSKGWGLEQEMTKGHIKDGRGKNRSPGQILECSADPLADPGHRAEARRLWLDYAAAMKGKQQLRWTPGLKARFAVPDLTDEELAAQVEEDAILLARISLADWHVIARHRLQASVLALAEAGGADAIEALLSAHRRAA</sequence>
<keyword evidence="2" id="KW-0614">Plasmid</keyword>
<accession>A0A0H5Q0R6</accession>
<name>A0A0H5Q0R6_9ZZZZ</name>
<geneLocation type="plasmid" evidence="2">
    <name>pRGRH0626</name>
</geneLocation>
<reference evidence="2" key="2">
    <citation type="submission" date="2015-07" db="EMBL/GenBank/DDBJ databases">
        <title>Plasmids, circular viruses and viroids from rat gut.</title>
        <authorList>
            <person name="Jorgensen T.J."/>
            <person name="Hansen M.A."/>
            <person name="Xu Z."/>
            <person name="Tabak M.A."/>
            <person name="Sorensen S.J."/>
            <person name="Hansen L.H."/>
        </authorList>
    </citation>
    <scope>NUCLEOTIDE SEQUENCE</scope>
    <source>
        <plasmid evidence="2">pRGRH0626</plasmid>
    </source>
</reference>
<evidence type="ECO:0008006" key="3">
    <source>
        <dbReference type="Google" id="ProtNLM"/>
    </source>
</evidence>